<reference evidence="2" key="1">
    <citation type="submission" date="2023-02" db="EMBL/GenBank/DDBJ databases">
        <authorList>
            <person name="Palmer J.M."/>
        </authorList>
    </citation>
    <scope>NUCLEOTIDE SEQUENCE</scope>
    <source>
        <strain evidence="2">FW57</strain>
    </source>
</reference>
<gene>
    <name evidence="2" type="ORF">NEMBOFW57_009113</name>
</gene>
<feature type="compositionally biased region" description="Basic and acidic residues" evidence="1">
    <location>
        <begin position="1"/>
        <end position="12"/>
    </location>
</feature>
<dbReference type="AlphaFoldDB" id="A0AAD4ESE7"/>
<name>A0AAD4ESE7_9PEZI</name>
<evidence type="ECO:0000313" key="2">
    <source>
        <dbReference type="EMBL" id="KAG7286796.1"/>
    </source>
</evidence>
<evidence type="ECO:0000256" key="1">
    <source>
        <dbReference type="SAM" id="MobiDB-lite"/>
    </source>
</evidence>
<organism evidence="2 3">
    <name type="scientific">Staphylotrichum longicolle</name>
    <dbReference type="NCBI Taxonomy" id="669026"/>
    <lineage>
        <taxon>Eukaryota</taxon>
        <taxon>Fungi</taxon>
        <taxon>Dikarya</taxon>
        <taxon>Ascomycota</taxon>
        <taxon>Pezizomycotina</taxon>
        <taxon>Sordariomycetes</taxon>
        <taxon>Sordariomycetidae</taxon>
        <taxon>Sordariales</taxon>
        <taxon>Chaetomiaceae</taxon>
        <taxon>Staphylotrichum</taxon>
    </lineage>
</organism>
<sequence length="174" mass="20289">MGNHFSKKEQQRTHSRPSTSSGNTRPAPTTPYHSYQQRKLDPRDQQFTPYTQQQQQPTAKPTGKRRRGKKPKPEYKLKVICSACKDPESCRTAFDLNIQYMNAYRDPAYRGAQKPWTLQVNLCDWADRDKVAETVLRKYVKDRAYGAYDDDHIFCADDLLRELRTKGVPMWSSI</sequence>
<protein>
    <submittedName>
        <fullName evidence="2">Uncharacterized protein</fullName>
    </submittedName>
</protein>
<comment type="caution">
    <text evidence="2">The sequence shown here is derived from an EMBL/GenBank/DDBJ whole genome shotgun (WGS) entry which is preliminary data.</text>
</comment>
<feature type="region of interest" description="Disordered" evidence="1">
    <location>
        <begin position="1"/>
        <end position="73"/>
    </location>
</feature>
<evidence type="ECO:0000313" key="3">
    <source>
        <dbReference type="Proteomes" id="UP001197093"/>
    </source>
</evidence>
<dbReference type="EMBL" id="JAHCVI010000004">
    <property type="protein sequence ID" value="KAG7286796.1"/>
    <property type="molecule type" value="Genomic_DNA"/>
</dbReference>
<keyword evidence="3" id="KW-1185">Reference proteome</keyword>
<dbReference type="Proteomes" id="UP001197093">
    <property type="component" value="Unassembled WGS sequence"/>
</dbReference>
<accession>A0AAD4ESE7</accession>
<feature type="compositionally biased region" description="Low complexity" evidence="1">
    <location>
        <begin position="45"/>
        <end position="61"/>
    </location>
</feature>
<feature type="compositionally biased region" description="Polar residues" evidence="1">
    <location>
        <begin position="16"/>
        <end position="37"/>
    </location>
</feature>
<proteinExistence type="predicted"/>